<keyword evidence="3" id="KW-1185">Reference proteome</keyword>
<name>A0ABR9IHU5_9PSEU</name>
<accession>A0ABR9IHU5</accession>
<protein>
    <submittedName>
        <fullName evidence="2">Antitoxin VapB</fullName>
    </submittedName>
</protein>
<dbReference type="RefSeq" id="WP_086861689.1">
    <property type="nucleotide sequence ID" value="NZ_JADBEG010000001.1"/>
</dbReference>
<dbReference type="Pfam" id="PF07704">
    <property type="entry name" value="PSK_trans_fac"/>
    <property type="match status" value="1"/>
</dbReference>
<dbReference type="EMBL" id="JADBEG010000001">
    <property type="protein sequence ID" value="MBE1502730.1"/>
    <property type="molecule type" value="Genomic_DNA"/>
</dbReference>
<reference evidence="2 3" key="1">
    <citation type="submission" date="2020-10" db="EMBL/GenBank/DDBJ databases">
        <title>Sequencing the genomes of 1000 actinobacteria strains.</title>
        <authorList>
            <person name="Klenk H.-P."/>
        </authorList>
    </citation>
    <scope>NUCLEOTIDE SEQUENCE [LARGE SCALE GENOMIC DNA]</scope>
    <source>
        <strain evidence="2 3">DSM 44653</strain>
    </source>
</reference>
<dbReference type="Proteomes" id="UP000631670">
    <property type="component" value="Unassembled WGS sequence"/>
</dbReference>
<evidence type="ECO:0000313" key="3">
    <source>
        <dbReference type="Proteomes" id="UP000631670"/>
    </source>
</evidence>
<evidence type="ECO:0000256" key="1">
    <source>
        <dbReference type="ARBA" id="ARBA00022649"/>
    </source>
</evidence>
<keyword evidence="1" id="KW-1277">Toxin-antitoxin system</keyword>
<proteinExistence type="predicted"/>
<sequence>MAMNIKDAEAERLAAEVAELTGDTKTGAVREALRLRRDELVARRSSDRDGAAFVRFLEEEIWPQVSAENRGKPIGKAEREEILGYGPGGV</sequence>
<gene>
    <name evidence="2" type="ORF">H4696_009830</name>
</gene>
<comment type="caution">
    <text evidence="2">The sequence shown here is derived from an EMBL/GenBank/DDBJ whole genome shotgun (WGS) entry which is preliminary data.</text>
</comment>
<dbReference type="InterPro" id="IPR011660">
    <property type="entry name" value="VapB-like"/>
</dbReference>
<evidence type="ECO:0000313" key="2">
    <source>
        <dbReference type="EMBL" id="MBE1502730.1"/>
    </source>
</evidence>
<organism evidence="2 3">
    <name type="scientific">Amycolatopsis lexingtonensis</name>
    <dbReference type="NCBI Taxonomy" id="218822"/>
    <lineage>
        <taxon>Bacteria</taxon>
        <taxon>Bacillati</taxon>
        <taxon>Actinomycetota</taxon>
        <taxon>Actinomycetes</taxon>
        <taxon>Pseudonocardiales</taxon>
        <taxon>Pseudonocardiaceae</taxon>
        <taxon>Amycolatopsis</taxon>
    </lineage>
</organism>